<dbReference type="STRING" id="1121959.SAMN02746009_01460"/>
<keyword evidence="2" id="KW-1185">Reference proteome</keyword>
<evidence type="ECO:0000313" key="2">
    <source>
        <dbReference type="Proteomes" id="UP000183947"/>
    </source>
</evidence>
<dbReference type="SUPFAM" id="SSF82771">
    <property type="entry name" value="GIY-YIG endonuclease"/>
    <property type="match status" value="1"/>
</dbReference>
<dbReference type="AlphaFoldDB" id="A0A1M6USD1"/>
<dbReference type="OrthoDB" id="138787at2"/>
<organism evidence="1 2">
    <name type="scientific">Hymenobacter psychrotolerans DSM 18569</name>
    <dbReference type="NCBI Taxonomy" id="1121959"/>
    <lineage>
        <taxon>Bacteria</taxon>
        <taxon>Pseudomonadati</taxon>
        <taxon>Bacteroidota</taxon>
        <taxon>Cytophagia</taxon>
        <taxon>Cytophagales</taxon>
        <taxon>Hymenobacteraceae</taxon>
        <taxon>Hymenobacter</taxon>
    </lineage>
</organism>
<gene>
    <name evidence="1" type="ORF">SAMN02746009_01460</name>
</gene>
<accession>A0A1M6USD1</accession>
<reference evidence="2" key="1">
    <citation type="submission" date="2016-11" db="EMBL/GenBank/DDBJ databases">
        <authorList>
            <person name="Varghese N."/>
            <person name="Submissions S."/>
        </authorList>
    </citation>
    <scope>NUCLEOTIDE SEQUENCE [LARGE SCALE GENOMIC DNA]</scope>
    <source>
        <strain evidence="2">DSM 18569</strain>
    </source>
</reference>
<evidence type="ECO:0008006" key="3">
    <source>
        <dbReference type="Google" id="ProtNLM"/>
    </source>
</evidence>
<protein>
    <recommendedName>
        <fullName evidence="3">GIY-YIG catalytic domain-containing protein</fullName>
    </recommendedName>
</protein>
<name>A0A1M6USD1_9BACT</name>
<dbReference type="InterPro" id="IPR035901">
    <property type="entry name" value="GIY-YIG_endonuc_sf"/>
</dbReference>
<dbReference type="RefSeq" id="WP_139252170.1">
    <property type="nucleotide sequence ID" value="NZ_FRAS01000005.1"/>
</dbReference>
<dbReference type="Gene3D" id="3.40.1440.10">
    <property type="entry name" value="GIY-YIG endonuclease"/>
    <property type="match status" value="1"/>
</dbReference>
<sequence length="334" mass="37662">MANQIIDALGFRAAAGTTVTGRVSIADLFPTSRKRCGIYLLRFRDDTFYIGQAVDAVRRFAQHRKNYDTIEGYWFQAVAKQHLNETEQRLIRQAESAGMLLTNKTFVTNVVGETDLDLLVSPAEQDAWLADGRALDDDGVDLGLTVEERFRVKYRQNFLRLRQLPAYGRVKALLQAYITHGIPAFKKTEQSFWALSCLPATNKGTYPRYFALNMNGMEVLVVGTDKATNHGFVFAVVTGSFCADPAEKARFLRSYAYSIEPSIYQAAGADQYRVDFKSMHYLLLALQQEPAFRRSIREMSLRLMRKGGTIYAPYHCFELVQDVLADTGQVTGSL</sequence>
<dbReference type="Proteomes" id="UP000183947">
    <property type="component" value="Unassembled WGS sequence"/>
</dbReference>
<evidence type="ECO:0000313" key="1">
    <source>
        <dbReference type="EMBL" id="SHK72093.1"/>
    </source>
</evidence>
<proteinExistence type="predicted"/>
<dbReference type="EMBL" id="FRAS01000005">
    <property type="protein sequence ID" value="SHK72093.1"/>
    <property type="molecule type" value="Genomic_DNA"/>
</dbReference>